<evidence type="ECO:0000256" key="1">
    <source>
        <dbReference type="ARBA" id="ARBA00005820"/>
    </source>
</evidence>
<dbReference type="Gene3D" id="3.40.50.300">
    <property type="entry name" value="P-loop containing nucleotide triphosphate hydrolases"/>
    <property type="match status" value="1"/>
</dbReference>
<feature type="domain" description="AAA+ ATPase" evidence="6">
    <location>
        <begin position="297"/>
        <end position="431"/>
    </location>
</feature>
<dbReference type="InterPro" id="IPR001867">
    <property type="entry name" value="OmpR/PhoB-type_DNA-bd"/>
</dbReference>
<dbReference type="Proteomes" id="UP001551675">
    <property type="component" value="Unassembled WGS sequence"/>
</dbReference>
<dbReference type="Pfam" id="PF00931">
    <property type="entry name" value="NB-ARC"/>
    <property type="match status" value="1"/>
</dbReference>
<dbReference type="PANTHER" id="PTHR35807:SF1">
    <property type="entry name" value="TRANSCRIPTIONAL REGULATOR REDD"/>
    <property type="match status" value="1"/>
</dbReference>
<evidence type="ECO:0000313" key="9">
    <source>
        <dbReference type="EMBL" id="MEV0968062.1"/>
    </source>
</evidence>
<name>A0ABV3G8Z2_MICGL</name>
<dbReference type="SUPFAM" id="SSF46894">
    <property type="entry name" value="C-terminal effector domain of the bipartite response regulators"/>
    <property type="match status" value="1"/>
</dbReference>
<evidence type="ECO:0000259" key="8">
    <source>
        <dbReference type="SMART" id="SM01043"/>
    </source>
</evidence>
<dbReference type="Gene3D" id="1.25.40.10">
    <property type="entry name" value="Tetratricopeptide repeat domain"/>
    <property type="match status" value="3"/>
</dbReference>
<dbReference type="Gene3D" id="1.10.10.10">
    <property type="entry name" value="Winged helix-like DNA-binding domain superfamily/Winged helix DNA-binding domain"/>
    <property type="match status" value="1"/>
</dbReference>
<dbReference type="InterPro" id="IPR027417">
    <property type="entry name" value="P-loop_NTPase"/>
</dbReference>
<protein>
    <submittedName>
        <fullName evidence="9">BTAD domain-containing putative transcriptional regulator</fullName>
    </submittedName>
</protein>
<dbReference type="InterPro" id="IPR005158">
    <property type="entry name" value="BTAD"/>
</dbReference>
<dbReference type="CDD" id="cd15831">
    <property type="entry name" value="BTAD"/>
    <property type="match status" value="1"/>
</dbReference>
<dbReference type="InterPro" id="IPR016032">
    <property type="entry name" value="Sig_transdc_resp-reg_C-effctor"/>
</dbReference>
<keyword evidence="3" id="KW-0805">Transcription regulation</keyword>
<keyword evidence="2" id="KW-0677">Repeat</keyword>
<keyword evidence="4" id="KW-0238">DNA-binding</keyword>
<dbReference type="Pfam" id="PF13424">
    <property type="entry name" value="TPR_12"/>
    <property type="match status" value="1"/>
</dbReference>
<dbReference type="Gene3D" id="1.10.8.430">
    <property type="entry name" value="Helical domain of apoptotic protease-activating factors"/>
    <property type="match status" value="1"/>
</dbReference>
<comment type="caution">
    <text evidence="9">The sequence shown here is derived from an EMBL/GenBank/DDBJ whole genome shotgun (WGS) entry which is preliminary data.</text>
</comment>
<comment type="similarity">
    <text evidence="1">Belongs to the AfsR/DnrI/RedD regulatory family.</text>
</comment>
<evidence type="ECO:0000256" key="2">
    <source>
        <dbReference type="ARBA" id="ARBA00022737"/>
    </source>
</evidence>
<reference evidence="9 10" key="1">
    <citation type="submission" date="2024-06" db="EMBL/GenBank/DDBJ databases">
        <title>The Natural Products Discovery Center: Release of the First 8490 Sequenced Strains for Exploring Actinobacteria Biosynthetic Diversity.</title>
        <authorList>
            <person name="Kalkreuter E."/>
            <person name="Kautsar S.A."/>
            <person name="Yang D."/>
            <person name="Bader C.D."/>
            <person name="Teijaro C.N."/>
            <person name="Fluegel L."/>
            <person name="Davis C.M."/>
            <person name="Simpson J.R."/>
            <person name="Lauterbach L."/>
            <person name="Steele A.D."/>
            <person name="Gui C."/>
            <person name="Meng S."/>
            <person name="Li G."/>
            <person name="Viehrig K."/>
            <person name="Ye F."/>
            <person name="Su P."/>
            <person name="Kiefer A.F."/>
            <person name="Nichols A."/>
            <person name="Cepeda A.J."/>
            <person name="Yan W."/>
            <person name="Fan B."/>
            <person name="Jiang Y."/>
            <person name="Adhikari A."/>
            <person name="Zheng C.-J."/>
            <person name="Schuster L."/>
            <person name="Cowan T.M."/>
            <person name="Smanski M.J."/>
            <person name="Chevrette M.G."/>
            <person name="De Carvalho L.P.S."/>
            <person name="Shen B."/>
        </authorList>
    </citation>
    <scope>NUCLEOTIDE SEQUENCE [LARGE SCALE GENOMIC DNA]</scope>
    <source>
        <strain evidence="9 10">NPDC050100</strain>
    </source>
</reference>
<sequence length="1018" mass="111240">MEFRILGPLAVSDGGTNGVPDRDDRDVDIGGAGKPRLLLALLLSRARSPAPIEWLTGAMWGDHPPPSARRNIQLYVYRLRRVLGPDRILGHRDAYSVDASDEEVDALRFRRLTGEGDAALAEGDHRRAAERFKEALALWRGEPYGDFPECVPLAFEAHRLAQLRIAVQERRAEAELALGRCTTLIPDLSELASRHSLNERFSAQLMLALYRAGRRGEALETFQRIRGELVAELGLEPGAELRELHRRMLADDVRLQPHSGPPSRLPPDIGDFVGRDDDLILIEKHLSAREPRAGTSAVPVVVVSGQGGVGKSALAVRAAHRLRQSYPGGALYIRLRGTEEQPLPPMEALERLLRVLDADAPADGAGLDEMAGLFRQALHGRRMLVVLDDAASVEQVRPLIPGDHGCGVIVTSRRRLAGLPSAGQVEMRVLSEAEGVRLLSRVAGHERMRAEPDEAAEVVRLCAGLPLAVRIAAARLATRPYWAISDLVGRLADERRRLDELAVDDLDVRASVALGYRGLTADQRRALRLISLLGSSGFATWAVAALLGLPSDRALELVEELVDHRLLEVVCGRGPDLRCRTHDLVRVYAAERAAAVEPPERIAAAVERVTVASLRMTGAMSARLPLALPRTHRPPEQAGHGEPEAALGPGWFAAEEEFLVGLVERAAQTGLDELAYALTEALVHALFAVGNRFDLWNRALDAAHAAAKAARSHRAEAAVESGLGQLRYCEDRFADAKRHFGRALLLYRELGDAYGEANTLNGLGTVHKELGEHREAIPLLTRSRRMCRELGDGEGVAHALYGLGVAFRELGADRRALGRLGLAARAFRLVGHQPGEIIAVRGIGLVFRARGDLARAEEWCAEAHRRAAGLTDRHLRCYTGQALAKVWLRTGRTAEAERLLAPTLETSAELGDRFGTALALRTIGEAHLAAGRPGPALDHLHLAMATWEDMEHDLWAARTRRDMGAARALLDGCAAAHDVWRSALRVFTRTGVREAGELTAWRRRWGCECDLSDAHVER</sequence>
<evidence type="ECO:0000259" key="6">
    <source>
        <dbReference type="SMART" id="SM00382"/>
    </source>
</evidence>
<accession>A0ABV3G8Z2</accession>
<evidence type="ECO:0000256" key="5">
    <source>
        <dbReference type="ARBA" id="ARBA00023163"/>
    </source>
</evidence>
<feature type="domain" description="OmpR/PhoB-type" evidence="7">
    <location>
        <begin position="24"/>
        <end position="97"/>
    </location>
</feature>
<dbReference type="InterPro" id="IPR003593">
    <property type="entry name" value="AAA+_ATPase"/>
</dbReference>
<evidence type="ECO:0000256" key="3">
    <source>
        <dbReference type="ARBA" id="ARBA00023015"/>
    </source>
</evidence>
<dbReference type="SMART" id="SM00028">
    <property type="entry name" value="TPR"/>
    <property type="match status" value="5"/>
</dbReference>
<dbReference type="PANTHER" id="PTHR35807">
    <property type="entry name" value="TRANSCRIPTIONAL REGULATOR REDD-RELATED"/>
    <property type="match status" value="1"/>
</dbReference>
<dbReference type="RefSeq" id="WP_358130320.1">
    <property type="nucleotide sequence ID" value="NZ_JBFALK010000002.1"/>
</dbReference>
<dbReference type="InterPro" id="IPR036388">
    <property type="entry name" value="WH-like_DNA-bd_sf"/>
</dbReference>
<dbReference type="InterPro" id="IPR011990">
    <property type="entry name" value="TPR-like_helical_dom_sf"/>
</dbReference>
<dbReference type="EMBL" id="JBFALK010000002">
    <property type="protein sequence ID" value="MEV0968062.1"/>
    <property type="molecule type" value="Genomic_DNA"/>
</dbReference>
<gene>
    <name evidence="9" type="ORF">AB0I59_05470</name>
</gene>
<dbReference type="InterPro" id="IPR042197">
    <property type="entry name" value="Apaf_helical"/>
</dbReference>
<dbReference type="InterPro" id="IPR002182">
    <property type="entry name" value="NB-ARC"/>
</dbReference>
<keyword evidence="10" id="KW-1185">Reference proteome</keyword>
<dbReference type="InterPro" id="IPR019734">
    <property type="entry name" value="TPR_rpt"/>
</dbReference>
<dbReference type="PRINTS" id="PR00364">
    <property type="entry name" value="DISEASERSIST"/>
</dbReference>
<dbReference type="SMART" id="SM00862">
    <property type="entry name" value="Trans_reg_C"/>
    <property type="match status" value="1"/>
</dbReference>
<dbReference type="Pfam" id="PF03704">
    <property type="entry name" value="BTAD"/>
    <property type="match status" value="1"/>
</dbReference>
<dbReference type="SUPFAM" id="SSF52540">
    <property type="entry name" value="P-loop containing nucleoside triphosphate hydrolases"/>
    <property type="match status" value="1"/>
</dbReference>
<dbReference type="SMART" id="SM01043">
    <property type="entry name" value="BTAD"/>
    <property type="match status" value="1"/>
</dbReference>
<dbReference type="SUPFAM" id="SSF48452">
    <property type="entry name" value="TPR-like"/>
    <property type="match status" value="3"/>
</dbReference>
<dbReference type="SMART" id="SM00382">
    <property type="entry name" value="AAA"/>
    <property type="match status" value="1"/>
</dbReference>
<evidence type="ECO:0000259" key="7">
    <source>
        <dbReference type="SMART" id="SM00862"/>
    </source>
</evidence>
<feature type="domain" description="Bacterial transcriptional activator" evidence="8">
    <location>
        <begin position="104"/>
        <end position="249"/>
    </location>
</feature>
<dbReference type="InterPro" id="IPR051677">
    <property type="entry name" value="AfsR-DnrI-RedD_regulator"/>
</dbReference>
<organism evidence="9 10">
    <name type="scientific">Microtetraspora glauca</name>
    <dbReference type="NCBI Taxonomy" id="1996"/>
    <lineage>
        <taxon>Bacteria</taxon>
        <taxon>Bacillati</taxon>
        <taxon>Actinomycetota</taxon>
        <taxon>Actinomycetes</taxon>
        <taxon>Streptosporangiales</taxon>
        <taxon>Streptosporangiaceae</taxon>
        <taxon>Microtetraspora</taxon>
    </lineage>
</organism>
<keyword evidence="5" id="KW-0804">Transcription</keyword>
<proteinExistence type="inferred from homology"/>
<evidence type="ECO:0000256" key="4">
    <source>
        <dbReference type="ARBA" id="ARBA00023125"/>
    </source>
</evidence>
<evidence type="ECO:0000313" key="10">
    <source>
        <dbReference type="Proteomes" id="UP001551675"/>
    </source>
</evidence>